<dbReference type="InterPro" id="IPR037208">
    <property type="entry name" value="Spo0E-like_sf"/>
</dbReference>
<dbReference type="Proteomes" id="UP000184082">
    <property type="component" value="Unassembled WGS sequence"/>
</dbReference>
<keyword evidence="2" id="KW-1185">Reference proteome</keyword>
<sequence>MKMEELKKIEDKIEYLRKCLHESIDNNESLLVKQVIFLSQQLDEVLNEYNNIKNELNMGFGI</sequence>
<dbReference type="InterPro" id="IPR018540">
    <property type="entry name" value="Spo0E-like"/>
</dbReference>
<dbReference type="RefSeq" id="WP_242945038.1">
    <property type="nucleotide sequence ID" value="NZ_FRAJ01000006.1"/>
</dbReference>
<proteinExistence type="predicted"/>
<dbReference type="GO" id="GO:0046983">
    <property type="term" value="F:protein dimerization activity"/>
    <property type="evidence" value="ECO:0007669"/>
    <property type="project" value="InterPro"/>
</dbReference>
<name>A0A1M6NL31_9FIRM</name>
<dbReference type="GO" id="GO:0043937">
    <property type="term" value="P:regulation of sporulation"/>
    <property type="evidence" value="ECO:0007669"/>
    <property type="project" value="InterPro"/>
</dbReference>
<accession>A0A1M6NL31</accession>
<dbReference type="InterPro" id="IPR036638">
    <property type="entry name" value="HLH_DNA-bd_sf"/>
</dbReference>
<dbReference type="Pfam" id="PF09388">
    <property type="entry name" value="SpoOE-like"/>
    <property type="match status" value="1"/>
</dbReference>
<dbReference type="SUPFAM" id="SSF140500">
    <property type="entry name" value="BAS1536-like"/>
    <property type="match status" value="1"/>
</dbReference>
<reference evidence="1 2" key="1">
    <citation type="submission" date="2016-11" db="EMBL/GenBank/DDBJ databases">
        <authorList>
            <person name="Jaros S."/>
            <person name="Januszkiewicz K."/>
            <person name="Wedrychowicz H."/>
        </authorList>
    </citation>
    <scope>NUCLEOTIDE SEQUENCE [LARGE SCALE GENOMIC DNA]</scope>
    <source>
        <strain evidence="1 2">DSM 14501</strain>
    </source>
</reference>
<evidence type="ECO:0000313" key="2">
    <source>
        <dbReference type="Proteomes" id="UP000184082"/>
    </source>
</evidence>
<dbReference type="Gene3D" id="4.10.280.10">
    <property type="entry name" value="Helix-loop-helix DNA-binding domain"/>
    <property type="match status" value="1"/>
</dbReference>
<protein>
    <submittedName>
        <fullName evidence="1">Spo0E like sporulation regulatory protein</fullName>
    </submittedName>
</protein>
<dbReference type="EMBL" id="FRAJ01000006">
    <property type="protein sequence ID" value="SHJ96264.1"/>
    <property type="molecule type" value="Genomic_DNA"/>
</dbReference>
<gene>
    <name evidence="1" type="ORF">SAMN02745883_00922</name>
</gene>
<evidence type="ECO:0000313" key="1">
    <source>
        <dbReference type="EMBL" id="SHJ96264.1"/>
    </source>
</evidence>
<dbReference type="AlphaFoldDB" id="A0A1M6NL31"/>
<organism evidence="1 2">
    <name type="scientific">Caminicella sporogenes DSM 14501</name>
    <dbReference type="NCBI Taxonomy" id="1121266"/>
    <lineage>
        <taxon>Bacteria</taxon>
        <taxon>Bacillati</taxon>
        <taxon>Bacillota</taxon>
        <taxon>Clostridia</taxon>
        <taxon>Peptostreptococcales</taxon>
        <taxon>Caminicellaceae</taxon>
        <taxon>Caminicella</taxon>
    </lineage>
</organism>